<dbReference type="InterPro" id="IPR017293">
    <property type="entry name" value="N-acetylmuramoyl-L-ala_amidase"/>
</dbReference>
<proteinExistence type="predicted"/>
<keyword evidence="1 4" id="KW-0378">Hydrolase</keyword>
<accession>A0ABV8X6I8</accession>
<gene>
    <name evidence="4" type="ORF">ACFOZY_11415</name>
</gene>
<dbReference type="RefSeq" id="WP_378155524.1">
    <property type="nucleotide sequence ID" value="NZ_JBHSEC010000019.1"/>
</dbReference>
<dbReference type="PIRSF" id="PIRSF037846">
    <property type="entry name" value="Autolysin_YrvJ_prd"/>
    <property type="match status" value="1"/>
</dbReference>
<feature type="domain" description="SH3b" evidence="3">
    <location>
        <begin position="252"/>
        <end position="314"/>
    </location>
</feature>
<feature type="domain" description="SH3b" evidence="3">
    <location>
        <begin position="173"/>
        <end position="236"/>
    </location>
</feature>
<dbReference type="Gene3D" id="3.40.630.40">
    <property type="entry name" value="Zn-dependent exopeptidases"/>
    <property type="match status" value="1"/>
</dbReference>
<dbReference type="InterPro" id="IPR002508">
    <property type="entry name" value="MurNAc-LAA_cat"/>
</dbReference>
<dbReference type="EMBL" id="JBHSEC010000019">
    <property type="protein sequence ID" value="MFC4411028.1"/>
    <property type="molecule type" value="Genomic_DNA"/>
</dbReference>
<dbReference type="Gene3D" id="2.30.30.40">
    <property type="entry name" value="SH3 Domains"/>
    <property type="match status" value="4"/>
</dbReference>
<keyword evidence="5" id="KW-1185">Reference proteome</keyword>
<evidence type="ECO:0000259" key="3">
    <source>
        <dbReference type="PROSITE" id="PS51781"/>
    </source>
</evidence>
<dbReference type="CDD" id="cd02696">
    <property type="entry name" value="MurNAc-LAA"/>
    <property type="match status" value="1"/>
</dbReference>
<evidence type="ECO:0000313" key="4">
    <source>
        <dbReference type="EMBL" id="MFC4411028.1"/>
    </source>
</evidence>
<dbReference type="SUPFAM" id="SSF53187">
    <property type="entry name" value="Zn-dependent exopeptidases"/>
    <property type="match status" value="1"/>
</dbReference>
<dbReference type="Pfam" id="PF01520">
    <property type="entry name" value="Amidase_3"/>
    <property type="match status" value="1"/>
</dbReference>
<evidence type="ECO:0000256" key="2">
    <source>
        <dbReference type="ARBA" id="ARBA00023316"/>
    </source>
</evidence>
<dbReference type="PANTHER" id="PTHR30404:SF7">
    <property type="entry name" value="CELL WALL AMIDASE LYTH-RELATED"/>
    <property type="match status" value="1"/>
</dbReference>
<dbReference type="EC" id="3.5.1.28" evidence="4"/>
<evidence type="ECO:0000313" key="5">
    <source>
        <dbReference type="Proteomes" id="UP001595817"/>
    </source>
</evidence>
<sequence length="513" mass="56503">MKSLVSTKYIKFILITVLIFYFTPLSLPVQAADEEVKVMVKSLKVRSGPGLSYKVTGSLVLNDVVSVKDKSGDWLKVENGSIKGWIASWHTESLKKGQSSGKNIVSQVDRLNIRSQPSLSTSVLSQMSAGDEAVAIQSNGEWTEIVFNGITGWVSTQYIEESSKKENDKTNIATTRFFEVSVSALNVRSKPDLTSKRVDLIKKGQSFKVKEQSSNWVKIDLGNKEGWVYSFHGTFVDKADKAVAGETSSDAPNSVTILYNGTNLRSEPTTDSQVVYRANAGEQFAVKSVSGDWYEVAAGNNGKTFVANWVVKAGDGSVEKKQDEPNRKKGTLHGLDIVLDPGHGGNDRGTTGARGTLEKGITLKTAEMLAEKLRAAGADVTLTRDSDVYVDLRKRVAIGHQVGADAFISLHYDATDSSSVHGFTTYYQHSYQRDLAKAINEEMSETITLRNRGNQPGNYLVLRENRQRGVLIELGYLSNPSEERHVTTEQFREQATLGIYKGLLSYFDDQLNE</sequence>
<reference evidence="5" key="1">
    <citation type="journal article" date="2019" name="Int. J. Syst. Evol. Microbiol.">
        <title>The Global Catalogue of Microorganisms (GCM) 10K type strain sequencing project: providing services to taxonomists for standard genome sequencing and annotation.</title>
        <authorList>
            <consortium name="The Broad Institute Genomics Platform"/>
            <consortium name="The Broad Institute Genome Sequencing Center for Infectious Disease"/>
            <person name="Wu L."/>
            <person name="Ma J."/>
        </authorList>
    </citation>
    <scope>NUCLEOTIDE SEQUENCE [LARGE SCALE GENOMIC DNA]</scope>
    <source>
        <strain evidence="5">CCUG 59778</strain>
    </source>
</reference>
<dbReference type="PANTHER" id="PTHR30404">
    <property type="entry name" value="N-ACETYLMURAMOYL-L-ALANINE AMIDASE"/>
    <property type="match status" value="1"/>
</dbReference>
<dbReference type="InterPro" id="IPR050695">
    <property type="entry name" value="N-acetylmuramoyl_amidase_3"/>
</dbReference>
<dbReference type="SMART" id="SM00287">
    <property type="entry name" value="SH3b"/>
    <property type="match status" value="4"/>
</dbReference>
<dbReference type="PROSITE" id="PS51781">
    <property type="entry name" value="SH3B"/>
    <property type="match status" value="4"/>
</dbReference>
<comment type="caution">
    <text evidence="4">The sequence shown here is derived from an EMBL/GenBank/DDBJ whole genome shotgun (WGS) entry which is preliminary data.</text>
</comment>
<protein>
    <submittedName>
        <fullName evidence="4">N-acetylmuramoyl-L-alanine amidase</fullName>
        <ecNumber evidence="4">3.5.1.28</ecNumber>
    </submittedName>
</protein>
<dbReference type="Proteomes" id="UP001595817">
    <property type="component" value="Unassembled WGS sequence"/>
</dbReference>
<dbReference type="InterPro" id="IPR003646">
    <property type="entry name" value="SH3-like_bac-type"/>
</dbReference>
<dbReference type="Pfam" id="PF08239">
    <property type="entry name" value="SH3_3"/>
    <property type="match status" value="4"/>
</dbReference>
<feature type="domain" description="SH3b" evidence="3">
    <location>
        <begin position="33"/>
        <end position="95"/>
    </location>
</feature>
<feature type="domain" description="SH3b" evidence="3">
    <location>
        <begin position="100"/>
        <end position="163"/>
    </location>
</feature>
<dbReference type="SMART" id="SM00646">
    <property type="entry name" value="Ami_3"/>
    <property type="match status" value="1"/>
</dbReference>
<name>A0ABV8X6I8_9LACT</name>
<evidence type="ECO:0000256" key="1">
    <source>
        <dbReference type="ARBA" id="ARBA00022801"/>
    </source>
</evidence>
<organism evidence="4 5">
    <name type="scientific">Chungangia koreensis</name>
    <dbReference type="NCBI Taxonomy" id="752657"/>
    <lineage>
        <taxon>Bacteria</taxon>
        <taxon>Bacillati</taxon>
        <taxon>Bacillota</taxon>
        <taxon>Bacilli</taxon>
        <taxon>Lactobacillales</taxon>
        <taxon>Chungangia</taxon>
    </lineage>
</organism>
<dbReference type="GO" id="GO:0008745">
    <property type="term" value="F:N-acetylmuramoyl-L-alanine amidase activity"/>
    <property type="evidence" value="ECO:0007669"/>
    <property type="project" value="UniProtKB-EC"/>
</dbReference>
<keyword evidence="2" id="KW-0961">Cell wall biogenesis/degradation</keyword>